<dbReference type="Pfam" id="PF01497">
    <property type="entry name" value="Peripla_BP_2"/>
    <property type="match status" value="1"/>
</dbReference>
<dbReference type="Pfam" id="PF12833">
    <property type="entry name" value="HTH_18"/>
    <property type="match status" value="1"/>
</dbReference>
<keyword evidence="7" id="KW-1185">Reference proteome</keyword>
<dbReference type="InterPro" id="IPR009057">
    <property type="entry name" value="Homeodomain-like_sf"/>
</dbReference>
<evidence type="ECO:0000256" key="2">
    <source>
        <dbReference type="ARBA" id="ARBA00023125"/>
    </source>
</evidence>
<dbReference type="PROSITE" id="PS50983">
    <property type="entry name" value="FE_B12_PBP"/>
    <property type="match status" value="1"/>
</dbReference>
<organism evidence="6 7">
    <name type="scientific">Geomicrobium sediminis</name>
    <dbReference type="NCBI Taxonomy" id="1347788"/>
    <lineage>
        <taxon>Bacteria</taxon>
        <taxon>Bacillati</taxon>
        <taxon>Bacillota</taxon>
        <taxon>Bacilli</taxon>
        <taxon>Bacillales</taxon>
        <taxon>Geomicrobium</taxon>
    </lineage>
</organism>
<dbReference type="InterPro" id="IPR020449">
    <property type="entry name" value="Tscrpt_reg_AraC-type_HTH"/>
</dbReference>
<dbReference type="Gene3D" id="1.10.10.60">
    <property type="entry name" value="Homeodomain-like"/>
    <property type="match status" value="2"/>
</dbReference>
<reference evidence="6 7" key="1">
    <citation type="submission" date="2021-01" db="EMBL/GenBank/DDBJ databases">
        <title>Genomic Encyclopedia of Type Strains, Phase IV (KMG-IV): sequencing the most valuable type-strain genomes for metagenomic binning, comparative biology and taxonomic classification.</title>
        <authorList>
            <person name="Goeker M."/>
        </authorList>
    </citation>
    <scope>NUCLEOTIDE SEQUENCE [LARGE SCALE GENOMIC DNA]</scope>
    <source>
        <strain evidence="6 7">DSM 25540</strain>
    </source>
</reference>
<dbReference type="SUPFAM" id="SSF53807">
    <property type="entry name" value="Helical backbone' metal receptor"/>
    <property type="match status" value="1"/>
</dbReference>
<dbReference type="PRINTS" id="PR00032">
    <property type="entry name" value="HTHARAC"/>
</dbReference>
<dbReference type="InterPro" id="IPR018062">
    <property type="entry name" value="HTH_AraC-typ_CS"/>
</dbReference>
<name>A0ABS2PHI4_9BACL</name>
<evidence type="ECO:0000259" key="5">
    <source>
        <dbReference type="PROSITE" id="PS50983"/>
    </source>
</evidence>
<evidence type="ECO:0000313" key="7">
    <source>
        <dbReference type="Proteomes" id="UP000741863"/>
    </source>
</evidence>
<dbReference type="SUPFAM" id="SSF46689">
    <property type="entry name" value="Homeodomain-like"/>
    <property type="match status" value="2"/>
</dbReference>
<dbReference type="EMBL" id="JAFBEC010000018">
    <property type="protein sequence ID" value="MBM7634909.1"/>
    <property type="molecule type" value="Genomic_DNA"/>
</dbReference>
<dbReference type="Gene3D" id="3.40.50.1980">
    <property type="entry name" value="Nitrogenase molybdenum iron protein domain"/>
    <property type="match status" value="2"/>
</dbReference>
<dbReference type="PANTHER" id="PTHR43280">
    <property type="entry name" value="ARAC-FAMILY TRANSCRIPTIONAL REGULATOR"/>
    <property type="match status" value="1"/>
</dbReference>
<proteinExistence type="predicted"/>
<keyword evidence="1" id="KW-0805">Transcription regulation</keyword>
<dbReference type="Proteomes" id="UP000741863">
    <property type="component" value="Unassembled WGS sequence"/>
</dbReference>
<dbReference type="PROSITE" id="PS01124">
    <property type="entry name" value="HTH_ARAC_FAMILY_2"/>
    <property type="match status" value="1"/>
</dbReference>
<feature type="domain" description="Fe/B12 periplasmic-binding" evidence="5">
    <location>
        <begin position="247"/>
        <end position="509"/>
    </location>
</feature>
<evidence type="ECO:0000256" key="3">
    <source>
        <dbReference type="ARBA" id="ARBA00023163"/>
    </source>
</evidence>
<dbReference type="InterPro" id="IPR002491">
    <property type="entry name" value="ABC_transptr_periplasmic_BD"/>
</dbReference>
<dbReference type="PANTHER" id="PTHR43280:SF28">
    <property type="entry name" value="HTH-TYPE TRANSCRIPTIONAL ACTIVATOR RHAS"/>
    <property type="match status" value="1"/>
</dbReference>
<keyword evidence="2" id="KW-0238">DNA-binding</keyword>
<feature type="domain" description="HTH araC/xylS-type" evidence="4">
    <location>
        <begin position="143"/>
        <end position="241"/>
    </location>
</feature>
<evidence type="ECO:0000259" key="4">
    <source>
        <dbReference type="PROSITE" id="PS01124"/>
    </source>
</evidence>
<protein>
    <submittedName>
        <fullName evidence="6">ABC-type Fe3+-hydroxamate transport system substrate-binding protein</fullName>
    </submittedName>
</protein>
<dbReference type="InterPro" id="IPR018060">
    <property type="entry name" value="HTH_AraC"/>
</dbReference>
<dbReference type="PROSITE" id="PS00041">
    <property type="entry name" value="HTH_ARAC_FAMILY_1"/>
    <property type="match status" value="1"/>
</dbReference>
<gene>
    <name evidence="6" type="ORF">JOD17_004036</name>
</gene>
<sequence length="509" mass="59388">MNESTFTQYVNERKFEFVRAIEGRKDRIDSYDGESVYFVQKNERQLIATREYVADEDVLVQLVCKAYKKDQFEDVYIREAIDNLYVEFPINEVITSKLEQLSIESQNPETQPFTLTCWFYELLYLVLQQLNDQKKDSLQSRLADTKTYIDQFYNVPLTRVDLAQRAGVNVDYFSRTFKARYEESPMSYLNRVRITHAKSLLLKRNKTIRDIAFDVGFKDEFYFSRQFKRQIGRSPQSYMKRSILSLKVASLHHLVTGHLYALNHLPHSAIMNHSYPLSLKEAGVVEIGQESVDVDKLVTIQPDVVIQKAPMSDAVKTKSELINQIAPVVNLAYEGTWREHFTQIASVVDCDQRAQQWLEHYEHKASSIRDSIKKYVGKETVIVVGIGEVGCCLYGMRNMGAVMYDDLQMEAPERIRKIAHIKEVTLEELMEINADRIILTVYRSHKRLPSQMTIVKHLQQLSQDERWQSLKAVKNKQLYGLYDTKHLYTSYNAYSHNLLLNKLSEFFVT</sequence>
<evidence type="ECO:0000313" key="6">
    <source>
        <dbReference type="EMBL" id="MBM7634909.1"/>
    </source>
</evidence>
<evidence type="ECO:0000256" key="1">
    <source>
        <dbReference type="ARBA" id="ARBA00023015"/>
    </source>
</evidence>
<dbReference type="SMART" id="SM00342">
    <property type="entry name" value="HTH_ARAC"/>
    <property type="match status" value="1"/>
</dbReference>
<accession>A0ABS2PHI4</accession>
<keyword evidence="3" id="KW-0804">Transcription</keyword>
<comment type="caution">
    <text evidence="6">The sequence shown here is derived from an EMBL/GenBank/DDBJ whole genome shotgun (WGS) entry which is preliminary data.</text>
</comment>